<sequence>MMKVEIPQNIYICQEAWTAASDLLTEALKLKRKNIEKQYKMEINAMYEMQHS</sequence>
<dbReference type="AlphaFoldDB" id="A0A3P7PLC1"/>
<name>A0A3P7PLC1_9BILA</name>
<accession>A0A3P7PLC1</accession>
<evidence type="ECO:0000313" key="2">
    <source>
        <dbReference type="Proteomes" id="UP000271098"/>
    </source>
</evidence>
<keyword evidence="2" id="KW-1185">Reference proteome</keyword>
<proteinExistence type="predicted"/>
<protein>
    <submittedName>
        <fullName evidence="1">Uncharacterized protein</fullName>
    </submittedName>
</protein>
<dbReference type="OrthoDB" id="1700726at2759"/>
<reference evidence="1 2" key="1">
    <citation type="submission" date="2018-11" db="EMBL/GenBank/DDBJ databases">
        <authorList>
            <consortium name="Pathogen Informatics"/>
        </authorList>
    </citation>
    <scope>NUCLEOTIDE SEQUENCE [LARGE SCALE GENOMIC DNA]</scope>
</reference>
<dbReference type="Proteomes" id="UP000271098">
    <property type="component" value="Unassembled WGS sequence"/>
</dbReference>
<dbReference type="EMBL" id="UYRT01116322">
    <property type="protein sequence ID" value="VDN49748.1"/>
    <property type="molecule type" value="Genomic_DNA"/>
</dbReference>
<gene>
    <name evidence="1" type="ORF">GPUH_LOCUS26969</name>
</gene>
<evidence type="ECO:0000313" key="1">
    <source>
        <dbReference type="EMBL" id="VDN49748.1"/>
    </source>
</evidence>
<organism evidence="1 2">
    <name type="scientific">Gongylonema pulchrum</name>
    <dbReference type="NCBI Taxonomy" id="637853"/>
    <lineage>
        <taxon>Eukaryota</taxon>
        <taxon>Metazoa</taxon>
        <taxon>Ecdysozoa</taxon>
        <taxon>Nematoda</taxon>
        <taxon>Chromadorea</taxon>
        <taxon>Rhabditida</taxon>
        <taxon>Spirurina</taxon>
        <taxon>Spiruromorpha</taxon>
        <taxon>Spiruroidea</taxon>
        <taxon>Gongylonematidae</taxon>
        <taxon>Gongylonema</taxon>
    </lineage>
</organism>